<feature type="transmembrane region" description="Helical" evidence="2">
    <location>
        <begin position="104"/>
        <end position="128"/>
    </location>
</feature>
<dbReference type="InterPro" id="IPR011701">
    <property type="entry name" value="MFS"/>
</dbReference>
<comment type="caution">
    <text evidence="3">The sequence shown here is derived from an EMBL/GenBank/DDBJ whole genome shotgun (WGS) entry which is preliminary data.</text>
</comment>
<dbReference type="RefSeq" id="WP_008717624.1">
    <property type="nucleotide sequence ID" value="NZ_JBBMFM010000120.1"/>
</dbReference>
<dbReference type="SUPFAM" id="SSF103473">
    <property type="entry name" value="MFS general substrate transporter"/>
    <property type="match status" value="1"/>
</dbReference>
<evidence type="ECO:0000313" key="4">
    <source>
        <dbReference type="Proteomes" id="UP001454086"/>
    </source>
</evidence>
<dbReference type="InterPro" id="IPR036259">
    <property type="entry name" value="MFS_trans_sf"/>
</dbReference>
<gene>
    <name evidence="3" type="ORF">WMQ36_22230</name>
</gene>
<dbReference type="EMBL" id="JBBMFM010000120">
    <property type="protein sequence ID" value="MEQ2427688.1"/>
    <property type="molecule type" value="Genomic_DNA"/>
</dbReference>
<accession>A0ABV1DBE1</accession>
<keyword evidence="2" id="KW-0472">Membrane</keyword>
<dbReference type="Pfam" id="PF07690">
    <property type="entry name" value="MFS_1"/>
    <property type="match status" value="1"/>
</dbReference>
<reference evidence="3 4" key="1">
    <citation type="submission" date="2024-03" db="EMBL/GenBank/DDBJ databases">
        <title>Human intestinal bacterial collection.</title>
        <authorList>
            <person name="Pauvert C."/>
            <person name="Hitch T.C.A."/>
            <person name="Clavel T."/>
        </authorList>
    </citation>
    <scope>NUCLEOTIDE SEQUENCE [LARGE SCALE GENOMIC DNA]</scope>
    <source>
        <strain evidence="3 4">CLA-SR-H021</strain>
    </source>
</reference>
<comment type="subcellular location">
    <subcellularLocation>
        <location evidence="1">Cell membrane</location>
        <topology evidence="1">Multi-pass membrane protein</topology>
    </subcellularLocation>
</comment>
<organism evidence="3 4">
    <name type="scientific">Enterocloster hominis</name>
    <name type="common">ex Hitch et al. 2024</name>
    <dbReference type="NCBI Taxonomy" id="1917870"/>
    <lineage>
        <taxon>Bacteria</taxon>
        <taxon>Bacillati</taxon>
        <taxon>Bacillota</taxon>
        <taxon>Clostridia</taxon>
        <taxon>Lachnospirales</taxon>
        <taxon>Lachnospiraceae</taxon>
        <taxon>Enterocloster</taxon>
    </lineage>
</organism>
<protein>
    <submittedName>
        <fullName evidence="3">MFS transporter</fullName>
    </submittedName>
</protein>
<dbReference type="Proteomes" id="UP001454086">
    <property type="component" value="Unassembled WGS sequence"/>
</dbReference>
<evidence type="ECO:0000256" key="2">
    <source>
        <dbReference type="SAM" id="Phobius"/>
    </source>
</evidence>
<name>A0ABV1DBE1_9FIRM</name>
<evidence type="ECO:0000256" key="1">
    <source>
        <dbReference type="ARBA" id="ARBA00004651"/>
    </source>
</evidence>
<feature type="transmembrane region" description="Helical" evidence="2">
    <location>
        <begin position="47"/>
        <end position="65"/>
    </location>
</feature>
<dbReference type="Gene3D" id="1.20.1250.20">
    <property type="entry name" value="MFS general substrate transporter like domains"/>
    <property type="match status" value="1"/>
</dbReference>
<evidence type="ECO:0000313" key="3">
    <source>
        <dbReference type="EMBL" id="MEQ2427688.1"/>
    </source>
</evidence>
<feature type="transmembrane region" description="Helical" evidence="2">
    <location>
        <begin position="9"/>
        <end position="27"/>
    </location>
</feature>
<keyword evidence="2" id="KW-0812">Transmembrane</keyword>
<proteinExistence type="predicted"/>
<keyword evidence="4" id="KW-1185">Reference proteome</keyword>
<sequence length="132" mass="14615">MKGETFKKYFLLTVIALGAGVIYKVAYMREAFYDAMLSGFQITNTQLGTISSIYGTVALISYLPGGILADKVSYKKLLTLSFIGSGVLSLWCSTMPSFGMIKVIFGLMGVTTILTYWSAFVKTVRFWVVTKR</sequence>
<keyword evidence="2" id="KW-1133">Transmembrane helix</keyword>